<dbReference type="PROSITE" id="PS50850">
    <property type="entry name" value="MFS"/>
    <property type="match status" value="1"/>
</dbReference>
<dbReference type="InterPro" id="IPR036259">
    <property type="entry name" value="MFS_trans_sf"/>
</dbReference>
<dbReference type="AlphaFoldDB" id="A0A3A2ZVL7"/>
<evidence type="ECO:0000313" key="7">
    <source>
        <dbReference type="EMBL" id="RJE25447.1"/>
    </source>
</evidence>
<gene>
    <name evidence="7" type="ORF">PHISCL_02203</name>
</gene>
<organism evidence="7 8">
    <name type="scientific">Aspergillus sclerotialis</name>
    <dbReference type="NCBI Taxonomy" id="2070753"/>
    <lineage>
        <taxon>Eukaryota</taxon>
        <taxon>Fungi</taxon>
        <taxon>Dikarya</taxon>
        <taxon>Ascomycota</taxon>
        <taxon>Pezizomycotina</taxon>
        <taxon>Eurotiomycetes</taxon>
        <taxon>Eurotiomycetidae</taxon>
        <taxon>Eurotiales</taxon>
        <taxon>Aspergillaceae</taxon>
        <taxon>Aspergillus</taxon>
        <taxon>Aspergillus subgen. Polypaecilum</taxon>
    </lineage>
</organism>
<feature type="domain" description="Major facilitator superfamily (MFS) profile" evidence="6">
    <location>
        <begin position="1"/>
        <end position="409"/>
    </location>
</feature>
<feature type="transmembrane region" description="Helical" evidence="5">
    <location>
        <begin position="49"/>
        <end position="70"/>
    </location>
</feature>
<dbReference type="CDD" id="cd17323">
    <property type="entry name" value="MFS_Tpo1_MDR_like"/>
    <property type="match status" value="1"/>
</dbReference>
<evidence type="ECO:0000313" key="8">
    <source>
        <dbReference type="Proteomes" id="UP000266188"/>
    </source>
</evidence>
<accession>A0A3A2ZVL7</accession>
<evidence type="ECO:0000256" key="3">
    <source>
        <dbReference type="ARBA" id="ARBA00022989"/>
    </source>
</evidence>
<dbReference type="InterPro" id="IPR011701">
    <property type="entry name" value="MFS"/>
</dbReference>
<protein>
    <submittedName>
        <fullName evidence="7">Major Facilitator Superfamily</fullName>
    </submittedName>
</protein>
<dbReference type="Gene3D" id="1.20.1250.20">
    <property type="entry name" value="MFS general substrate transporter like domains"/>
    <property type="match status" value="1"/>
</dbReference>
<dbReference type="PANTHER" id="PTHR23502">
    <property type="entry name" value="MAJOR FACILITATOR SUPERFAMILY"/>
    <property type="match status" value="1"/>
</dbReference>
<evidence type="ECO:0000256" key="5">
    <source>
        <dbReference type="SAM" id="Phobius"/>
    </source>
</evidence>
<name>A0A3A2ZVL7_9EURO</name>
<dbReference type="GO" id="GO:0022857">
    <property type="term" value="F:transmembrane transporter activity"/>
    <property type="evidence" value="ECO:0007669"/>
    <property type="project" value="InterPro"/>
</dbReference>
<dbReference type="InterPro" id="IPR020846">
    <property type="entry name" value="MFS_dom"/>
</dbReference>
<comment type="caution">
    <text evidence="7">The sequence shown here is derived from an EMBL/GenBank/DDBJ whole genome shotgun (WGS) entry which is preliminary data.</text>
</comment>
<evidence type="ECO:0000256" key="2">
    <source>
        <dbReference type="ARBA" id="ARBA00022692"/>
    </source>
</evidence>
<feature type="transmembrane region" description="Helical" evidence="5">
    <location>
        <begin position="111"/>
        <end position="135"/>
    </location>
</feature>
<feature type="transmembrane region" description="Helical" evidence="5">
    <location>
        <begin position="288"/>
        <end position="308"/>
    </location>
</feature>
<keyword evidence="2 5" id="KW-0812">Transmembrane</keyword>
<feature type="transmembrane region" description="Helical" evidence="5">
    <location>
        <begin position="381"/>
        <end position="403"/>
    </location>
</feature>
<sequence length="417" mass="45586">MVSPALPTIANEFNIKSDIEQYLVMSIFLLAYALGPFVLAPLSEIRGRVGVLQSANLLYLIFNTVCGFSHSKQQMLAFRFLSGLGASAPQAIGGGVLHDCWRADERGTATAIYSVAPFLGPAVAPIVYVLALGVLDRLNGRRSGPNLGLSLSPRNLRPKNPGCPKKKLQRQTGNQCLRTEYENPDRTLGDVIRTNFIRPFRMLFTEPAIQAVALYRAYQYGLMYLVLASFPMVWEGVYGEGKGTGSLNYISLGVGFIIGLQFCGRVLDKVYKAQKRHYNHPGRPEFRIPLMIPGGLLVPIGLFLYGWSAQYKTHWIVPNIGAAIFAVGLIVCFQCCQTFVVDAYGRYAASATGVAAFLRTLAGFAFPLFAQSLYKSLGQGWGNSLLGFVSLGLGTVAPILLWFGGEWLRAKSPYCSV</sequence>
<dbReference type="Gene3D" id="1.20.1720.10">
    <property type="entry name" value="Multidrug resistance protein D"/>
    <property type="match status" value="1"/>
</dbReference>
<evidence type="ECO:0000259" key="6">
    <source>
        <dbReference type="PROSITE" id="PS50850"/>
    </source>
</evidence>
<dbReference type="Proteomes" id="UP000266188">
    <property type="component" value="Unassembled WGS sequence"/>
</dbReference>
<keyword evidence="3 5" id="KW-1133">Transmembrane helix</keyword>
<dbReference type="EMBL" id="MVGC01000047">
    <property type="protein sequence ID" value="RJE25447.1"/>
    <property type="molecule type" value="Genomic_DNA"/>
</dbReference>
<dbReference type="GO" id="GO:0016020">
    <property type="term" value="C:membrane"/>
    <property type="evidence" value="ECO:0007669"/>
    <property type="project" value="UniProtKB-SubCell"/>
</dbReference>
<proteinExistence type="predicted"/>
<dbReference type="PANTHER" id="PTHR23502:SF60">
    <property type="entry name" value="MAJOR FACILITATOR SUPERFAMILY (MFS) PROFILE DOMAIN-CONTAINING PROTEIN-RELATED"/>
    <property type="match status" value="1"/>
</dbReference>
<dbReference type="Pfam" id="PF07690">
    <property type="entry name" value="MFS_1"/>
    <property type="match status" value="2"/>
</dbReference>
<feature type="transmembrane region" description="Helical" evidence="5">
    <location>
        <begin position="246"/>
        <end position="267"/>
    </location>
</feature>
<feature type="transmembrane region" description="Helical" evidence="5">
    <location>
        <begin position="320"/>
        <end position="340"/>
    </location>
</feature>
<dbReference type="SUPFAM" id="SSF103473">
    <property type="entry name" value="MFS general substrate transporter"/>
    <property type="match status" value="1"/>
</dbReference>
<reference evidence="8" key="1">
    <citation type="submission" date="2017-02" db="EMBL/GenBank/DDBJ databases">
        <authorList>
            <person name="Tafer H."/>
            <person name="Lopandic K."/>
        </authorList>
    </citation>
    <scope>NUCLEOTIDE SEQUENCE [LARGE SCALE GENOMIC DNA]</scope>
    <source>
        <strain evidence="8">CBS 366.77</strain>
    </source>
</reference>
<feature type="transmembrane region" description="Helical" evidence="5">
    <location>
        <begin position="347"/>
        <end position="369"/>
    </location>
</feature>
<comment type="subcellular location">
    <subcellularLocation>
        <location evidence="1">Membrane</location>
        <topology evidence="1">Multi-pass membrane protein</topology>
    </subcellularLocation>
</comment>
<dbReference type="OrthoDB" id="6770063at2759"/>
<evidence type="ECO:0000256" key="4">
    <source>
        <dbReference type="ARBA" id="ARBA00023136"/>
    </source>
</evidence>
<evidence type="ECO:0000256" key="1">
    <source>
        <dbReference type="ARBA" id="ARBA00004141"/>
    </source>
</evidence>
<keyword evidence="8" id="KW-1185">Reference proteome</keyword>
<feature type="transmembrane region" description="Helical" evidence="5">
    <location>
        <begin position="22"/>
        <end position="42"/>
    </location>
</feature>
<feature type="transmembrane region" description="Helical" evidence="5">
    <location>
        <begin position="217"/>
        <end position="234"/>
    </location>
</feature>
<keyword evidence="4 5" id="KW-0472">Membrane</keyword>
<dbReference type="STRING" id="2070753.A0A3A2ZVL7"/>